<name>A0A7L5BXE0_9RHOB</name>
<dbReference type="KEGG" id="hdh:G5B40_11920"/>
<reference evidence="2 3" key="1">
    <citation type="submission" date="2020-02" db="EMBL/GenBank/DDBJ databases">
        <title>complete genome sequence of Rhodobacteraceae bacterium.</title>
        <authorList>
            <person name="Park J."/>
            <person name="Kim Y.-S."/>
            <person name="Kim K.-H."/>
        </authorList>
    </citation>
    <scope>NUCLEOTIDE SEQUENCE [LARGE SCALE GENOMIC DNA]</scope>
    <source>
        <strain evidence="2 3">RR4-56</strain>
    </source>
</reference>
<sequence length="237" mass="27214">MAIYVIASIIALATAFAFDPSAYLEVLFQGMTPQMSYENLIGWVSLTLKFILVLIIFSICFWTTKRRAGPKSFTYENLADELLKLRKKHVKIELIGYSLGFANPIKFRLEDRPWNDLDVTIYTMKRDAIIANFHEQKSLDHRVDVISERLGEWRALRDQGNIGSLKDVEVSELMPFAAIVIDGDRLFVSNYKWKTKDGRLGLQKLPAPERLFFEISNVDGAYETVMAVIKTFRRHVG</sequence>
<feature type="transmembrane region" description="Helical" evidence="1">
    <location>
        <begin position="41"/>
        <end position="62"/>
    </location>
</feature>
<keyword evidence="3" id="KW-1185">Reference proteome</keyword>
<dbReference type="Proteomes" id="UP000503336">
    <property type="component" value="Chromosome"/>
</dbReference>
<dbReference type="EMBL" id="CP049056">
    <property type="protein sequence ID" value="QIE56101.1"/>
    <property type="molecule type" value="Genomic_DNA"/>
</dbReference>
<evidence type="ECO:0000313" key="2">
    <source>
        <dbReference type="EMBL" id="QIE56101.1"/>
    </source>
</evidence>
<dbReference type="RefSeq" id="WP_165098887.1">
    <property type="nucleotide sequence ID" value="NZ_CP049056.1"/>
</dbReference>
<proteinExistence type="predicted"/>
<evidence type="ECO:0000256" key="1">
    <source>
        <dbReference type="SAM" id="Phobius"/>
    </source>
</evidence>
<evidence type="ECO:0000313" key="3">
    <source>
        <dbReference type="Proteomes" id="UP000503336"/>
    </source>
</evidence>
<keyword evidence="1" id="KW-0472">Membrane</keyword>
<accession>A0A7L5BXE0</accession>
<organism evidence="2 3">
    <name type="scientific">Pikeienuella piscinae</name>
    <dbReference type="NCBI Taxonomy" id="2748098"/>
    <lineage>
        <taxon>Bacteria</taxon>
        <taxon>Pseudomonadati</taxon>
        <taxon>Pseudomonadota</taxon>
        <taxon>Alphaproteobacteria</taxon>
        <taxon>Rhodobacterales</taxon>
        <taxon>Paracoccaceae</taxon>
        <taxon>Pikeienuella</taxon>
    </lineage>
</organism>
<keyword evidence="1" id="KW-1133">Transmembrane helix</keyword>
<dbReference type="AlphaFoldDB" id="A0A7L5BXE0"/>
<protein>
    <submittedName>
        <fullName evidence="2">Uncharacterized protein</fullName>
    </submittedName>
</protein>
<gene>
    <name evidence="2" type="ORF">G5B40_11920</name>
</gene>
<keyword evidence="1" id="KW-0812">Transmembrane</keyword>